<dbReference type="GO" id="GO:0016705">
    <property type="term" value="F:oxidoreductase activity, acting on paired donors, with incorporation or reduction of molecular oxygen"/>
    <property type="evidence" value="ECO:0007669"/>
    <property type="project" value="InterPro"/>
</dbReference>
<comment type="caution">
    <text evidence="15">The sequence shown here is derived from an EMBL/GenBank/DDBJ whole genome shotgun (WGS) entry which is preliminary data.</text>
</comment>
<evidence type="ECO:0000256" key="3">
    <source>
        <dbReference type="ARBA" id="ARBA00010617"/>
    </source>
</evidence>
<feature type="compositionally biased region" description="Acidic residues" evidence="13">
    <location>
        <begin position="134"/>
        <end position="145"/>
    </location>
</feature>
<evidence type="ECO:0000313" key="16">
    <source>
        <dbReference type="Proteomes" id="UP000663827"/>
    </source>
</evidence>
<feature type="domain" description="LIM zinc-binding" evidence="14">
    <location>
        <begin position="319"/>
        <end position="380"/>
    </location>
</feature>
<evidence type="ECO:0000256" key="4">
    <source>
        <dbReference type="ARBA" id="ARBA00022617"/>
    </source>
</evidence>
<dbReference type="AlphaFoldDB" id="A0A8H3DVI6"/>
<keyword evidence="11 12" id="KW-0440">LIM domain</keyword>
<feature type="domain" description="LIM zinc-binding" evidence="14">
    <location>
        <begin position="8"/>
        <end position="69"/>
    </location>
</feature>
<evidence type="ECO:0000256" key="7">
    <source>
        <dbReference type="ARBA" id="ARBA00022833"/>
    </source>
</evidence>
<name>A0A8H3DVI6_9AGAM</name>
<evidence type="ECO:0000256" key="1">
    <source>
        <dbReference type="ARBA" id="ARBA00001971"/>
    </source>
</evidence>
<evidence type="ECO:0000313" key="15">
    <source>
        <dbReference type="EMBL" id="CAE7077242.1"/>
    </source>
</evidence>
<dbReference type="PANTHER" id="PTHR46300:SF7">
    <property type="entry name" value="P450, PUTATIVE (EUROFUNG)-RELATED"/>
    <property type="match status" value="1"/>
</dbReference>
<dbReference type="PROSITE" id="PS50023">
    <property type="entry name" value="LIM_DOMAIN_2"/>
    <property type="match status" value="2"/>
</dbReference>
<sequence length="1060" mass="118026">MNLFGGPSKCPRCEKTVYAAEQIIGPGRQIYHKFCLKCTACNKRLDSYSLVEHNQQPYCKPCHVRGFGTRDLRHQNLPQTSPPASPPSRYAQPVSPPRSIDGLAGRFSKPSAPELQNEPPLTPPRTVSPATEAAESENFDAENNESSEQPNSSEATAPSEPTKDESEDVFAAPSPPLSASPTRAPALPPRTVPLKNTYSFEYRHKSATGSRFPAPLSPSAIKKGSTGFAALRAGPPSPTRRTAFGDPDTPLTPSATGSTPIRPVVSTPTGTIRQGPLGATSSAMQSSVSSPARPFVQIPTGSRSMMTGAGSPNIFGGRVECPRCSKAVYHAEQVTGPGGRKYHKSCLRCVQCNSSLNPGKFTEKEGEPMSEAVTEVLEKRSALYSDRPDIPMISDPTLMNWSGLVSLAKYGDVWRHYRRIMNNWLNVRAVTQFNNIQERQAKLLLKRLLNVSNHAQPFEHVKNEIFFVMASLMFQLAYGYKIQGPQDEFFKEAQVASQNVVLAGMQTNFLVNAFPALLHVPDWFPGTGWKRTAREWGLQQIKAKTGPFEWVKTQIASGTYQPSLISPLLQGHKLLSGLSPAEADERLKEVGIIMFAGGTDTTSYFLVNFIAAMVLNPRVQERAQQELDEVLGPTVLPSVSDRARLPYIKNLIDEVLRLYPVLPLGPPHACFQDDTYRGYNIERGTTVLGNTWAICRDPRHYPDPETFDPDRYLEPDVPRPPVFGWGRRLKHKSLPVNVLACILLKPREGTGKVRRSYQSLNQNATLLCWERLKSDIIFLNMLGHKIIVLNSAEVASEILDKRSALYSDRPQIPMVTNPTLPFRMNWSGLTTIAGYNDLWRHYRRMMNNWLNTRAVNQFDTLQERQARSLLHRLLGATDQAQPFERVKDEFFFAMGSSMLQLAYGYKPQDRQDPFFKEALLAFHNVMSAGMQTNFLVNTFPVLLHIPDWFPGTGWKHIGRQWGLQQHKAKTEPYEWLKVQVAKGTHQPSLLGSLLQDHQLLSGLDSKEREERLKEIGIVMFGGGTDTSANFLVSFVAAMVSNPSAQARAQEELDTVLGHAI</sequence>
<dbReference type="PANTHER" id="PTHR46300">
    <property type="entry name" value="P450, PUTATIVE (EUROFUNG)-RELATED-RELATED"/>
    <property type="match status" value="1"/>
</dbReference>
<dbReference type="SUPFAM" id="SSF48264">
    <property type="entry name" value="Cytochrome P450"/>
    <property type="match status" value="2"/>
</dbReference>
<feature type="region of interest" description="Disordered" evidence="13">
    <location>
        <begin position="230"/>
        <end position="269"/>
    </location>
</feature>
<keyword evidence="10" id="KW-0503">Monooxygenase</keyword>
<dbReference type="Pfam" id="PF00412">
    <property type="entry name" value="LIM"/>
    <property type="match status" value="2"/>
</dbReference>
<evidence type="ECO:0000256" key="13">
    <source>
        <dbReference type="SAM" id="MobiDB-lite"/>
    </source>
</evidence>
<proteinExistence type="inferred from homology"/>
<dbReference type="GO" id="GO:0005506">
    <property type="term" value="F:iron ion binding"/>
    <property type="evidence" value="ECO:0007669"/>
    <property type="project" value="InterPro"/>
</dbReference>
<dbReference type="CDD" id="cd11065">
    <property type="entry name" value="CYP64-like"/>
    <property type="match status" value="1"/>
</dbReference>
<evidence type="ECO:0000259" key="14">
    <source>
        <dbReference type="PROSITE" id="PS50023"/>
    </source>
</evidence>
<evidence type="ECO:0000256" key="5">
    <source>
        <dbReference type="ARBA" id="ARBA00022723"/>
    </source>
</evidence>
<dbReference type="Proteomes" id="UP000663827">
    <property type="component" value="Unassembled WGS sequence"/>
</dbReference>
<dbReference type="GO" id="GO:0030695">
    <property type="term" value="F:GTPase regulator activity"/>
    <property type="evidence" value="ECO:0007669"/>
    <property type="project" value="UniProtKB-ARBA"/>
</dbReference>
<dbReference type="InterPro" id="IPR036396">
    <property type="entry name" value="Cyt_P450_sf"/>
</dbReference>
<keyword evidence="4" id="KW-0349">Heme</keyword>
<keyword evidence="8" id="KW-0560">Oxidoreductase</keyword>
<dbReference type="PRINTS" id="PR00463">
    <property type="entry name" value="EP450I"/>
</dbReference>
<feature type="region of interest" description="Disordered" evidence="13">
    <location>
        <begin position="73"/>
        <end position="192"/>
    </location>
</feature>
<dbReference type="EMBL" id="CAJNJQ010000421">
    <property type="protein sequence ID" value="CAE7077242.1"/>
    <property type="molecule type" value="Genomic_DNA"/>
</dbReference>
<dbReference type="InterPro" id="IPR050364">
    <property type="entry name" value="Cytochrome_P450_fung"/>
</dbReference>
<dbReference type="CDD" id="cd09326">
    <property type="entry name" value="LIM_CRP_like"/>
    <property type="match status" value="2"/>
</dbReference>
<feature type="non-terminal residue" evidence="15">
    <location>
        <position position="1"/>
    </location>
</feature>
<keyword evidence="5 12" id="KW-0479">Metal-binding</keyword>
<evidence type="ECO:0000256" key="8">
    <source>
        <dbReference type="ARBA" id="ARBA00023002"/>
    </source>
</evidence>
<gene>
    <name evidence="15" type="ORF">RDB_LOCUS20768</name>
</gene>
<dbReference type="Gene3D" id="2.10.110.10">
    <property type="entry name" value="Cysteine Rich Protein"/>
    <property type="match status" value="2"/>
</dbReference>
<dbReference type="Pfam" id="PF00067">
    <property type="entry name" value="p450"/>
    <property type="match status" value="2"/>
</dbReference>
<reference evidence="15" key="1">
    <citation type="submission" date="2021-01" db="EMBL/GenBank/DDBJ databases">
        <authorList>
            <person name="Kaushik A."/>
        </authorList>
    </citation>
    <scope>NUCLEOTIDE SEQUENCE</scope>
    <source>
        <strain evidence="15">AG5</strain>
    </source>
</reference>
<evidence type="ECO:0000256" key="10">
    <source>
        <dbReference type="ARBA" id="ARBA00023033"/>
    </source>
</evidence>
<dbReference type="FunFam" id="2.10.110.10:FF:000001">
    <property type="entry name" value="Cysteine and glycine-rich protein 1"/>
    <property type="match status" value="1"/>
</dbReference>
<evidence type="ECO:0000256" key="9">
    <source>
        <dbReference type="ARBA" id="ARBA00023004"/>
    </source>
</evidence>
<accession>A0A8H3DVI6</accession>
<keyword evidence="9" id="KW-0408">Iron</keyword>
<keyword evidence="7 12" id="KW-0862">Zinc</keyword>
<evidence type="ECO:0000256" key="2">
    <source>
        <dbReference type="ARBA" id="ARBA00005179"/>
    </source>
</evidence>
<dbReference type="GO" id="GO:0020037">
    <property type="term" value="F:heme binding"/>
    <property type="evidence" value="ECO:0007669"/>
    <property type="project" value="InterPro"/>
</dbReference>
<comment type="pathway">
    <text evidence="2">Secondary metabolite biosynthesis.</text>
</comment>
<dbReference type="InterPro" id="IPR001128">
    <property type="entry name" value="Cyt_P450"/>
</dbReference>
<dbReference type="InterPro" id="IPR001781">
    <property type="entry name" value="Znf_LIM"/>
</dbReference>
<dbReference type="GO" id="GO:0004497">
    <property type="term" value="F:monooxygenase activity"/>
    <property type="evidence" value="ECO:0007669"/>
    <property type="project" value="UniProtKB-KW"/>
</dbReference>
<dbReference type="InterPro" id="IPR002401">
    <property type="entry name" value="Cyt_P450_E_grp-I"/>
</dbReference>
<dbReference type="SMART" id="SM00132">
    <property type="entry name" value="LIM"/>
    <property type="match status" value="2"/>
</dbReference>
<evidence type="ECO:0000256" key="6">
    <source>
        <dbReference type="ARBA" id="ARBA00022737"/>
    </source>
</evidence>
<protein>
    <recommendedName>
        <fullName evidence="14">LIM zinc-binding domain-containing protein</fullName>
    </recommendedName>
</protein>
<comment type="similarity">
    <text evidence="3">Belongs to the cytochrome P450 family.</text>
</comment>
<organism evidence="15 16">
    <name type="scientific">Rhizoctonia solani</name>
    <dbReference type="NCBI Taxonomy" id="456999"/>
    <lineage>
        <taxon>Eukaryota</taxon>
        <taxon>Fungi</taxon>
        <taxon>Dikarya</taxon>
        <taxon>Basidiomycota</taxon>
        <taxon>Agaricomycotina</taxon>
        <taxon>Agaricomycetes</taxon>
        <taxon>Cantharellales</taxon>
        <taxon>Ceratobasidiaceae</taxon>
        <taxon>Rhizoctonia</taxon>
    </lineage>
</organism>
<dbReference type="PROSITE" id="PS00478">
    <property type="entry name" value="LIM_DOMAIN_1"/>
    <property type="match status" value="2"/>
</dbReference>
<dbReference type="Gene3D" id="1.10.630.10">
    <property type="entry name" value="Cytochrome P450"/>
    <property type="match status" value="2"/>
</dbReference>
<keyword evidence="6" id="KW-0677">Repeat</keyword>
<evidence type="ECO:0000256" key="12">
    <source>
        <dbReference type="PROSITE-ProRule" id="PRU00125"/>
    </source>
</evidence>
<dbReference type="SUPFAM" id="SSF57716">
    <property type="entry name" value="Glucocorticoid receptor-like (DNA-binding domain)"/>
    <property type="match status" value="3"/>
</dbReference>
<evidence type="ECO:0000256" key="11">
    <source>
        <dbReference type="ARBA" id="ARBA00023038"/>
    </source>
</evidence>
<comment type="cofactor">
    <cofactor evidence="1">
        <name>heme</name>
        <dbReference type="ChEBI" id="CHEBI:30413"/>
    </cofactor>
</comment>